<reference evidence="1" key="1">
    <citation type="journal article" date="2013" name="Environ. Microbiol.">
        <title>Seasonally variable intestinal metagenomes of the red palm weevil (Rhynchophorus ferrugineus).</title>
        <authorList>
            <person name="Jia S."/>
            <person name="Zhang X."/>
            <person name="Zhang G."/>
            <person name="Yin A."/>
            <person name="Zhang S."/>
            <person name="Li F."/>
            <person name="Wang L."/>
            <person name="Zhao D."/>
            <person name="Yun Q."/>
            <person name="Tala"/>
            <person name="Wang J."/>
            <person name="Sun G."/>
            <person name="Baabdullah M."/>
            <person name="Yu X."/>
            <person name="Hu S."/>
            <person name="Al-Mssallem I.S."/>
            <person name="Yu J."/>
        </authorList>
    </citation>
    <scope>NUCLEOTIDE SEQUENCE</scope>
</reference>
<dbReference type="AlphaFoldDB" id="A0A060CLA6"/>
<dbReference type="InterPro" id="IPR013783">
    <property type="entry name" value="Ig-like_fold"/>
</dbReference>
<name>A0A060CLA6_9BACT</name>
<feature type="non-terminal residue" evidence="1">
    <location>
        <position position="1"/>
    </location>
</feature>
<dbReference type="Gene3D" id="2.60.40.10">
    <property type="entry name" value="Immunoglobulins"/>
    <property type="match status" value="1"/>
</dbReference>
<proteinExistence type="predicted"/>
<accession>A0A060CLA6</accession>
<protein>
    <submittedName>
        <fullName evidence="1">CAZy families GH9 protein</fullName>
    </submittedName>
</protein>
<evidence type="ECO:0000313" key="1">
    <source>
        <dbReference type="EMBL" id="AIA95777.1"/>
    </source>
</evidence>
<dbReference type="EMBL" id="KF128412">
    <property type="protein sequence ID" value="AIA95777.1"/>
    <property type="molecule type" value="Genomic_DNA"/>
</dbReference>
<feature type="non-terminal residue" evidence="1">
    <location>
        <position position="147"/>
    </location>
</feature>
<sequence length="147" mass="16451">NIIYHYNGGGGGWVKNQNISPTPTEYYQYYRLVSKKLDESNNVYRLFIGSLYLFGVYEESTLAATFASVSVTKTAQGNQLDWSTATESNSSIFEIERSLDGKIYETIGSIPANGNSSSVKTYTYVDTKHLNSKTYYRIKEISTDGTS</sequence>
<organism evidence="1">
    <name type="scientific">uncultured Dyadobacter sp</name>
    <dbReference type="NCBI Taxonomy" id="443075"/>
    <lineage>
        <taxon>Bacteria</taxon>
        <taxon>Pseudomonadati</taxon>
        <taxon>Bacteroidota</taxon>
        <taxon>Cytophagia</taxon>
        <taxon>Cytophagales</taxon>
        <taxon>Spirosomataceae</taxon>
        <taxon>Dyadobacter</taxon>
        <taxon>environmental samples</taxon>
    </lineage>
</organism>